<accession>A0ABX9I520</accession>
<comment type="caution">
    <text evidence="2">The sequence shown here is derived from an EMBL/GenBank/DDBJ whole genome shotgun (WGS) entry which is preliminary data.</text>
</comment>
<protein>
    <recommendedName>
        <fullName evidence="1">BIG2 domain-containing protein</fullName>
    </recommendedName>
</protein>
<dbReference type="Proteomes" id="UP000254492">
    <property type="component" value="Unassembled WGS sequence"/>
</dbReference>
<dbReference type="InterPro" id="IPR003343">
    <property type="entry name" value="Big_2"/>
</dbReference>
<sequence>MAKFDLYLDGKIVQSNIDSPVVIKKLKPNTEYDKHVLTYAGEDAATGVSFKTKTQPVTSVSLDKTELSVEEAATAQLKATVAPSNATNKEVTWKSGSPETFTIDANGKITGVKAGQATAVATTDDGAKTAEATVTVTAKPAESEAPAE</sequence>
<evidence type="ECO:0000313" key="2">
    <source>
        <dbReference type="EMBL" id="RDS59632.1"/>
    </source>
</evidence>
<reference evidence="2 3" key="1">
    <citation type="submission" date="2018-07" db="EMBL/GenBank/DDBJ databases">
        <title>Genome-based reclassification of Weissella jogaejeotgali as Weissella thailandensis.</title>
        <authorList>
            <person name="Chun J."/>
            <person name="Kim B.-Y."/>
            <person name="Kwak M.-J."/>
        </authorList>
    </citation>
    <scope>NUCLEOTIDE SEQUENCE [LARGE SCALE GENOMIC DNA]</scope>
    <source>
        <strain evidence="2 3">KCTC 3751</strain>
    </source>
</reference>
<evidence type="ECO:0000313" key="3">
    <source>
        <dbReference type="Proteomes" id="UP000254492"/>
    </source>
</evidence>
<dbReference type="SMART" id="SM00635">
    <property type="entry name" value="BID_2"/>
    <property type="match status" value="1"/>
</dbReference>
<dbReference type="InterPro" id="IPR008964">
    <property type="entry name" value="Invasin/intimin_cell_adhesion"/>
</dbReference>
<proteinExistence type="predicted"/>
<name>A0ABX9I520_9LACO</name>
<evidence type="ECO:0000259" key="1">
    <source>
        <dbReference type="SMART" id="SM00635"/>
    </source>
</evidence>
<dbReference type="SUPFAM" id="SSF49373">
    <property type="entry name" value="Invasin/intimin cell-adhesion fragments"/>
    <property type="match status" value="1"/>
</dbReference>
<dbReference type="Pfam" id="PF02368">
    <property type="entry name" value="Big_2"/>
    <property type="match status" value="1"/>
</dbReference>
<dbReference type="EMBL" id="QRAY01000007">
    <property type="protein sequence ID" value="RDS59632.1"/>
    <property type="molecule type" value="Genomic_DNA"/>
</dbReference>
<feature type="domain" description="BIG2" evidence="1">
    <location>
        <begin position="56"/>
        <end position="133"/>
    </location>
</feature>
<gene>
    <name evidence="2" type="ORF">DWV05_04725</name>
</gene>
<dbReference type="Gene3D" id="2.60.40.1080">
    <property type="match status" value="1"/>
</dbReference>
<dbReference type="RefSeq" id="WP_115470930.1">
    <property type="nucleotide sequence ID" value="NZ_BJEC01000023.1"/>
</dbReference>
<organism evidence="2 3">
    <name type="scientific">Weissella thailandensis</name>
    <dbReference type="NCBI Taxonomy" id="89061"/>
    <lineage>
        <taxon>Bacteria</taxon>
        <taxon>Bacillati</taxon>
        <taxon>Bacillota</taxon>
        <taxon>Bacilli</taxon>
        <taxon>Lactobacillales</taxon>
        <taxon>Lactobacillaceae</taxon>
        <taxon>Weissella</taxon>
    </lineage>
</organism>
<keyword evidence="3" id="KW-1185">Reference proteome</keyword>